<keyword evidence="4" id="KW-1185">Reference proteome</keyword>
<evidence type="ECO:0000259" key="1">
    <source>
        <dbReference type="Pfam" id="PF07398"/>
    </source>
</evidence>
<dbReference type="OrthoDB" id="3671213at2"/>
<evidence type="ECO:0000313" key="4">
    <source>
        <dbReference type="Proteomes" id="UP000001190"/>
    </source>
</evidence>
<dbReference type="Proteomes" id="UP000001190">
    <property type="component" value="Chromosome"/>
</dbReference>
<reference evidence="3 4" key="1">
    <citation type="journal article" date="2008" name="Genome Res.">
        <title>Insights from the complete genome sequence of Mycobacterium marinum on the evolution of Mycobacterium tuberculosis.</title>
        <authorList>
            <person name="Stinear T.P."/>
            <person name="Seemann T."/>
            <person name="Harrison P.F."/>
            <person name="Jenkin G.A."/>
            <person name="Davies J.K."/>
            <person name="Johnson P.D."/>
            <person name="Abdellah Z."/>
            <person name="Arrowsmith C."/>
            <person name="Chillingworth T."/>
            <person name="Churcher C."/>
            <person name="Clarke K."/>
            <person name="Cronin A."/>
            <person name="Davis P."/>
            <person name="Goodhead I."/>
            <person name="Holroyd N."/>
            <person name="Jagels K."/>
            <person name="Lord A."/>
            <person name="Moule S."/>
            <person name="Mungall K."/>
            <person name="Norbertczak H."/>
            <person name="Quail M.A."/>
            <person name="Rabbinowitsch E."/>
            <person name="Walker D."/>
            <person name="White B."/>
            <person name="Whitehead S."/>
            <person name="Small P.L."/>
            <person name="Brosch R."/>
            <person name="Ramakrishnan L."/>
            <person name="Fischbach M.A."/>
            <person name="Parkhill J."/>
            <person name="Cole S.T."/>
        </authorList>
    </citation>
    <scope>NUCLEOTIDE SEQUENCE [LARGE SCALE GENOMIC DNA]</scope>
    <source>
        <strain evidence="4">ATCC BAA-535 / M</strain>
    </source>
</reference>
<dbReference type="SUPFAM" id="SSF109854">
    <property type="entry name" value="DinB/YfiT-like putative metalloenzymes"/>
    <property type="match status" value="1"/>
</dbReference>
<dbReference type="HOGENOM" id="CLU_070584_1_0_11"/>
<evidence type="ECO:0000313" key="3">
    <source>
        <dbReference type="EMBL" id="ACC41269.1"/>
    </source>
</evidence>
<feature type="domain" description="Mycothiol-dependent maleylpyruvate isomerase metal-binding" evidence="2">
    <location>
        <begin position="44"/>
        <end position="161"/>
    </location>
</feature>
<dbReference type="NCBIfam" id="TIGR03083">
    <property type="entry name" value="maleylpyruvate isomerase family mycothiol-dependent enzyme"/>
    <property type="match status" value="1"/>
</dbReference>
<dbReference type="PANTHER" id="PTHR40758">
    <property type="entry name" value="CONSERVED PROTEIN"/>
    <property type="match status" value="1"/>
</dbReference>
<proteinExistence type="predicted"/>
<dbReference type="InterPro" id="IPR010872">
    <property type="entry name" value="MDMPI_C-term_domain"/>
</dbReference>
<dbReference type="AlphaFoldDB" id="B2HDD2"/>
<dbReference type="PANTHER" id="PTHR40758:SF1">
    <property type="entry name" value="CONSERVED PROTEIN"/>
    <property type="match status" value="1"/>
</dbReference>
<dbReference type="Pfam" id="PF11716">
    <property type="entry name" value="MDMPI_N"/>
    <property type="match status" value="1"/>
</dbReference>
<evidence type="ECO:0000259" key="2">
    <source>
        <dbReference type="Pfam" id="PF11716"/>
    </source>
</evidence>
<feature type="domain" description="MDMPI C-terminal" evidence="1">
    <location>
        <begin position="174"/>
        <end position="265"/>
    </location>
</feature>
<dbReference type="InterPro" id="IPR024344">
    <property type="entry name" value="MDMPI_metal-binding"/>
</dbReference>
<organism evidence="3 4">
    <name type="scientific">Mycobacterium marinum (strain ATCC BAA-535 / M)</name>
    <dbReference type="NCBI Taxonomy" id="216594"/>
    <lineage>
        <taxon>Bacteria</taxon>
        <taxon>Bacillati</taxon>
        <taxon>Actinomycetota</taxon>
        <taxon>Actinomycetes</taxon>
        <taxon>Mycobacteriales</taxon>
        <taxon>Mycobacteriaceae</taxon>
        <taxon>Mycobacterium</taxon>
        <taxon>Mycobacterium ulcerans group</taxon>
    </lineage>
</organism>
<dbReference type="GO" id="GO:0046872">
    <property type="term" value="F:metal ion binding"/>
    <property type="evidence" value="ECO:0007669"/>
    <property type="project" value="InterPro"/>
</dbReference>
<dbReference type="Pfam" id="PF07398">
    <property type="entry name" value="MDMPI_C"/>
    <property type="match status" value="1"/>
</dbReference>
<sequence length="273" mass="29534">MIGYVHPQHGASGCGLILGAGFPMLPWRGLAVPSPGMGRVDYLAALRRDGDRIVSVSEAGLDRPVPSCAGWTIADLIWHVGVVHTFWRQVAVGAITGPETYQEPARPPNLVDWFRDGVAETSDALAGIDPAVPAWTWGRRQDVGFIRRRVAHETAVHCWDAVTAVGPEEPIESELAADGVTEFIDDVLPAMSKDLAGPFQTISLRACDTDTRWTVRVGDGHCHAMPIETVADATVSATASDLVLLLWGRRRPDRVDVDGAAEALRRFLARATF</sequence>
<gene>
    <name evidence="3" type="ordered locus">MMAR_2829</name>
</gene>
<protein>
    <submittedName>
        <fullName evidence="3">Conserved protein</fullName>
    </submittedName>
</protein>
<accession>B2HDD2</accession>
<dbReference type="InterPro" id="IPR017517">
    <property type="entry name" value="Maleyloyr_isom"/>
</dbReference>
<dbReference type="EMBL" id="CP000854">
    <property type="protein sequence ID" value="ACC41269.1"/>
    <property type="molecule type" value="Genomic_DNA"/>
</dbReference>
<dbReference type="eggNOG" id="COG3154">
    <property type="taxonomic scope" value="Bacteria"/>
</dbReference>
<dbReference type="GO" id="GO:0005886">
    <property type="term" value="C:plasma membrane"/>
    <property type="evidence" value="ECO:0007669"/>
    <property type="project" value="TreeGrafter"/>
</dbReference>
<dbReference type="InterPro" id="IPR034660">
    <property type="entry name" value="DinB/YfiT-like"/>
</dbReference>
<dbReference type="STRING" id="216594.MMAR_2829"/>
<name>B2HDD2_MYCMM</name>
<dbReference type="KEGG" id="mmi:MMAR_2829"/>